<dbReference type="AlphaFoldDB" id="A0A5C3L2D3"/>
<organism evidence="10 11">
    <name type="scientific">Coprinopsis marcescibilis</name>
    <name type="common">Agaric fungus</name>
    <name type="synonym">Psathyrella marcescibilis</name>
    <dbReference type="NCBI Taxonomy" id="230819"/>
    <lineage>
        <taxon>Eukaryota</taxon>
        <taxon>Fungi</taxon>
        <taxon>Dikarya</taxon>
        <taxon>Basidiomycota</taxon>
        <taxon>Agaricomycotina</taxon>
        <taxon>Agaricomycetes</taxon>
        <taxon>Agaricomycetidae</taxon>
        <taxon>Agaricales</taxon>
        <taxon>Agaricineae</taxon>
        <taxon>Psathyrellaceae</taxon>
        <taxon>Coprinopsis</taxon>
    </lineage>
</organism>
<evidence type="ECO:0000313" key="11">
    <source>
        <dbReference type="Proteomes" id="UP000307440"/>
    </source>
</evidence>
<dbReference type="GO" id="GO:0070733">
    <property type="term" value="F:AMPylase activity"/>
    <property type="evidence" value="ECO:0007669"/>
    <property type="project" value="TreeGrafter"/>
</dbReference>
<protein>
    <recommendedName>
        <fullName evidence="9">Selenoprotein O</fullName>
    </recommendedName>
</protein>
<accession>A0A5C3L2D3</accession>
<evidence type="ECO:0000256" key="6">
    <source>
        <dbReference type="ARBA" id="ARBA00022741"/>
    </source>
</evidence>
<evidence type="ECO:0000256" key="1">
    <source>
        <dbReference type="ARBA" id="ARBA00001946"/>
    </source>
</evidence>
<evidence type="ECO:0000256" key="7">
    <source>
        <dbReference type="ARBA" id="ARBA00022840"/>
    </source>
</evidence>
<keyword evidence="4" id="KW-0548">Nucleotidyltransferase</keyword>
<name>A0A5C3L2D3_COPMA</name>
<sequence>MSRFPISALPIPSSRNLLIHNLTPDNWTSTPTAFRSNVLTTTPSLQRRARLLSPQCHFTHVTPFPVQFPYDITPPSPSDDAAKEDKNAYVEKWLSEREALHVQPLSRFPNAPLMKYYGKHRDHVTEIIGISETGLRDCLPHLDVGDSFATIGAPSLSEEFEDEGDGQPSGNPQAVEARQDLVDVLSGRATLMTPPEVEEGAFAPWSLRYSGHQFGSWAGQLGDGRAISILVTPHPTELNQTYELQLKGSGRTPFSRSADGLAVLRSSIREYLCSEAMYALGIPTTRALSIISLPTLQVDREKTETASIVTRVAPSFIRIGNFEAFNGPTNMYFFGGGQQKPDWEGLRILGEWVTEKVLKLPVEKGKPWGSELVFDVARRNAKMVAGWQAYGFMHGVINTDNVSILGLTIDYGPYAFMDVFDPFHICNHTDETGRYAYKYQPNMIVYALRALLNAIAPLIGAEAERGTAVSGGWAEDASKEKLDEWTKKGMEIKEEMERIIQETSGIEYGRLLRKRLGLRRQDQTDETRLFRPLLDVMETHGLDFHSTFRTLSNFEETTIIGANDKGLAAEESSPPILEAFLERLLSNTPEPERLKKDEARQQWLEWLKTYSQRIKSEHNDADELGWSQDLSKMENQRHAEMKAANPRFVLRQWVLEETIKRVERDSASGKRVLAKVMHMACNPFEAWGAEDDDGTEEISKEDEEERRFCGLGDKKMLGFQCSCSS</sequence>
<evidence type="ECO:0000256" key="3">
    <source>
        <dbReference type="ARBA" id="ARBA00022679"/>
    </source>
</evidence>
<gene>
    <name evidence="10" type="ORF">FA15DRAFT_666679</name>
</gene>
<keyword evidence="3" id="KW-0808">Transferase</keyword>
<comment type="cofactor">
    <cofactor evidence="1">
        <name>Mg(2+)</name>
        <dbReference type="ChEBI" id="CHEBI:18420"/>
    </cofactor>
</comment>
<dbReference type="Proteomes" id="UP000307440">
    <property type="component" value="Unassembled WGS sequence"/>
</dbReference>
<keyword evidence="7" id="KW-0067">ATP-binding</keyword>
<keyword evidence="11" id="KW-1185">Reference proteome</keyword>
<dbReference type="GO" id="GO:0005739">
    <property type="term" value="C:mitochondrion"/>
    <property type="evidence" value="ECO:0007669"/>
    <property type="project" value="TreeGrafter"/>
</dbReference>
<dbReference type="EMBL" id="ML210167">
    <property type="protein sequence ID" value="TFK27179.1"/>
    <property type="molecule type" value="Genomic_DNA"/>
</dbReference>
<evidence type="ECO:0000256" key="9">
    <source>
        <dbReference type="ARBA" id="ARBA00031547"/>
    </source>
</evidence>
<dbReference type="PANTHER" id="PTHR32057">
    <property type="entry name" value="PROTEIN ADENYLYLTRANSFERASE SELO, MITOCHONDRIAL"/>
    <property type="match status" value="1"/>
</dbReference>
<dbReference type="Pfam" id="PF02696">
    <property type="entry name" value="SelO"/>
    <property type="match status" value="1"/>
</dbReference>
<dbReference type="GO" id="GO:0046872">
    <property type="term" value="F:metal ion binding"/>
    <property type="evidence" value="ECO:0007669"/>
    <property type="project" value="UniProtKB-KW"/>
</dbReference>
<comment type="similarity">
    <text evidence="2">Belongs to the SELO family.</text>
</comment>
<dbReference type="OrthoDB" id="10254721at2759"/>
<evidence type="ECO:0000256" key="4">
    <source>
        <dbReference type="ARBA" id="ARBA00022695"/>
    </source>
</evidence>
<dbReference type="GO" id="GO:0005524">
    <property type="term" value="F:ATP binding"/>
    <property type="evidence" value="ECO:0007669"/>
    <property type="project" value="UniProtKB-KW"/>
</dbReference>
<evidence type="ECO:0000256" key="5">
    <source>
        <dbReference type="ARBA" id="ARBA00022723"/>
    </source>
</evidence>
<reference evidence="10 11" key="1">
    <citation type="journal article" date="2019" name="Nat. Ecol. Evol.">
        <title>Megaphylogeny resolves global patterns of mushroom evolution.</title>
        <authorList>
            <person name="Varga T."/>
            <person name="Krizsan K."/>
            <person name="Foldi C."/>
            <person name="Dima B."/>
            <person name="Sanchez-Garcia M."/>
            <person name="Sanchez-Ramirez S."/>
            <person name="Szollosi G.J."/>
            <person name="Szarkandi J.G."/>
            <person name="Papp V."/>
            <person name="Albert L."/>
            <person name="Andreopoulos W."/>
            <person name="Angelini C."/>
            <person name="Antonin V."/>
            <person name="Barry K.W."/>
            <person name="Bougher N.L."/>
            <person name="Buchanan P."/>
            <person name="Buyck B."/>
            <person name="Bense V."/>
            <person name="Catcheside P."/>
            <person name="Chovatia M."/>
            <person name="Cooper J."/>
            <person name="Damon W."/>
            <person name="Desjardin D."/>
            <person name="Finy P."/>
            <person name="Geml J."/>
            <person name="Haridas S."/>
            <person name="Hughes K."/>
            <person name="Justo A."/>
            <person name="Karasinski D."/>
            <person name="Kautmanova I."/>
            <person name="Kiss B."/>
            <person name="Kocsube S."/>
            <person name="Kotiranta H."/>
            <person name="LaButti K.M."/>
            <person name="Lechner B.E."/>
            <person name="Liimatainen K."/>
            <person name="Lipzen A."/>
            <person name="Lukacs Z."/>
            <person name="Mihaltcheva S."/>
            <person name="Morgado L.N."/>
            <person name="Niskanen T."/>
            <person name="Noordeloos M.E."/>
            <person name="Ohm R.A."/>
            <person name="Ortiz-Santana B."/>
            <person name="Ovrebo C."/>
            <person name="Racz N."/>
            <person name="Riley R."/>
            <person name="Savchenko A."/>
            <person name="Shiryaev A."/>
            <person name="Soop K."/>
            <person name="Spirin V."/>
            <person name="Szebenyi C."/>
            <person name="Tomsovsky M."/>
            <person name="Tulloss R.E."/>
            <person name="Uehling J."/>
            <person name="Grigoriev I.V."/>
            <person name="Vagvolgyi C."/>
            <person name="Papp T."/>
            <person name="Martin F.M."/>
            <person name="Miettinen O."/>
            <person name="Hibbett D.S."/>
            <person name="Nagy L.G."/>
        </authorList>
    </citation>
    <scope>NUCLEOTIDE SEQUENCE [LARGE SCALE GENOMIC DNA]</scope>
    <source>
        <strain evidence="10 11">CBS 121175</strain>
    </source>
</reference>
<keyword evidence="5" id="KW-0479">Metal-binding</keyword>
<evidence type="ECO:0000313" key="10">
    <source>
        <dbReference type="EMBL" id="TFK27179.1"/>
    </source>
</evidence>
<keyword evidence="6" id="KW-0547">Nucleotide-binding</keyword>
<evidence type="ECO:0000256" key="8">
    <source>
        <dbReference type="ARBA" id="ARBA00022842"/>
    </source>
</evidence>
<dbReference type="STRING" id="230819.A0A5C3L2D3"/>
<proteinExistence type="inferred from homology"/>
<evidence type="ECO:0000256" key="2">
    <source>
        <dbReference type="ARBA" id="ARBA00009747"/>
    </source>
</evidence>
<keyword evidence="8" id="KW-0460">Magnesium</keyword>
<dbReference type="PANTHER" id="PTHR32057:SF14">
    <property type="entry name" value="PROTEIN ADENYLYLTRANSFERASE SELO, MITOCHONDRIAL"/>
    <property type="match status" value="1"/>
</dbReference>
<dbReference type="InterPro" id="IPR003846">
    <property type="entry name" value="SelO"/>
</dbReference>